<dbReference type="AlphaFoldDB" id="A0A081BVC6"/>
<dbReference type="GO" id="GO:0006526">
    <property type="term" value="P:L-arginine biosynthetic process"/>
    <property type="evidence" value="ECO:0007669"/>
    <property type="project" value="TreeGrafter"/>
</dbReference>
<keyword evidence="6 8" id="KW-0067">ATP-binding</keyword>
<dbReference type="PANTHER" id="PTHR23342">
    <property type="entry name" value="N-ACETYLGLUTAMATE SYNTHASE"/>
    <property type="match status" value="1"/>
</dbReference>
<dbReference type="InterPro" id="IPR004662">
    <property type="entry name" value="AcgluKinase_fam"/>
</dbReference>
<comment type="subcellular location">
    <subcellularLocation>
        <location evidence="8">Cytoplasm</location>
    </subcellularLocation>
</comment>
<keyword evidence="5 8" id="KW-0418">Kinase</keyword>
<evidence type="ECO:0000256" key="1">
    <source>
        <dbReference type="ARBA" id="ARBA00022490"/>
    </source>
</evidence>
<dbReference type="HAMAP" id="MF_02082">
    <property type="entry name" value="LysZ"/>
    <property type="match status" value="1"/>
</dbReference>
<dbReference type="GO" id="GO:0005737">
    <property type="term" value="C:cytoplasm"/>
    <property type="evidence" value="ECO:0007669"/>
    <property type="project" value="UniProtKB-SubCell"/>
</dbReference>
<keyword evidence="1 8" id="KW-0963">Cytoplasm</keyword>
<dbReference type="InterPro" id="IPR037529">
    <property type="entry name" value="LysZ"/>
</dbReference>
<dbReference type="GO" id="GO:0019878">
    <property type="term" value="P:lysine biosynthetic process via aminoadipic acid"/>
    <property type="evidence" value="ECO:0007669"/>
    <property type="project" value="UniProtKB-UniRule"/>
</dbReference>
<keyword evidence="11" id="KW-1185">Reference proteome</keyword>
<evidence type="ECO:0000256" key="3">
    <source>
        <dbReference type="ARBA" id="ARBA00022679"/>
    </source>
</evidence>
<dbReference type="STRING" id="1499967.U27_03243"/>
<feature type="domain" description="Aspartate/glutamate/uridylate kinase" evidence="9">
    <location>
        <begin position="3"/>
        <end position="246"/>
    </location>
</feature>
<dbReference type="NCBIfam" id="NF010659">
    <property type="entry name" value="PRK14058.1-1"/>
    <property type="match status" value="1"/>
</dbReference>
<keyword evidence="4 8" id="KW-0547">Nucleotide-binding</keyword>
<evidence type="ECO:0000256" key="8">
    <source>
        <dbReference type="HAMAP-Rule" id="MF_02082"/>
    </source>
</evidence>
<comment type="function">
    <text evidence="8">Catalyzes the phosphorylation of LysW-gamma-alpha-aminoadipate.</text>
</comment>
<feature type="binding site" evidence="8">
    <location>
        <position position="66"/>
    </location>
    <ligand>
        <name>substrate</name>
    </ligand>
</feature>
<dbReference type="GO" id="GO:0005524">
    <property type="term" value="F:ATP binding"/>
    <property type="evidence" value="ECO:0007669"/>
    <property type="project" value="UniProtKB-KW"/>
</dbReference>
<dbReference type="Proteomes" id="UP000030661">
    <property type="component" value="Unassembled WGS sequence"/>
</dbReference>
<evidence type="ECO:0000313" key="10">
    <source>
        <dbReference type="EMBL" id="GAK56281.1"/>
    </source>
</evidence>
<dbReference type="PRINTS" id="PR00474">
    <property type="entry name" value="GLU5KINASE"/>
</dbReference>
<dbReference type="Pfam" id="PF00696">
    <property type="entry name" value="AA_kinase"/>
    <property type="match status" value="1"/>
</dbReference>
<dbReference type="Gene3D" id="3.40.1160.10">
    <property type="entry name" value="Acetylglutamate kinase-like"/>
    <property type="match status" value="1"/>
</dbReference>
<evidence type="ECO:0000256" key="4">
    <source>
        <dbReference type="ARBA" id="ARBA00022741"/>
    </source>
</evidence>
<evidence type="ECO:0000313" key="11">
    <source>
        <dbReference type="Proteomes" id="UP000030661"/>
    </source>
</evidence>
<name>A0A081BVC6_VECG1</name>
<dbReference type="InterPro" id="IPR001057">
    <property type="entry name" value="Glu/AcGlu_kinase"/>
</dbReference>
<gene>
    <name evidence="8" type="primary">lysZ</name>
    <name evidence="10" type="ORF">U27_03243</name>
</gene>
<feature type="binding site" evidence="8">
    <location>
        <position position="170"/>
    </location>
    <ligand>
        <name>substrate</name>
    </ligand>
</feature>
<protein>
    <recommendedName>
        <fullName evidence="8">Putative [LysW]-aminoadipate kinase</fullName>
        <ecNumber evidence="8">2.7.2.17</ecNumber>
    </recommendedName>
</protein>
<feature type="site" description="Transition state stabilizer" evidence="8">
    <location>
        <position position="7"/>
    </location>
</feature>
<dbReference type="NCBIfam" id="NF010662">
    <property type="entry name" value="PRK14058.1-4"/>
    <property type="match status" value="1"/>
</dbReference>
<reference evidence="10" key="1">
    <citation type="journal article" date="2015" name="PeerJ">
        <title>First genomic representation of candidate bacterial phylum KSB3 points to enhanced environmental sensing as a trigger of wastewater bulking.</title>
        <authorList>
            <person name="Sekiguchi Y."/>
            <person name="Ohashi A."/>
            <person name="Parks D.H."/>
            <person name="Yamauchi T."/>
            <person name="Tyson G.W."/>
            <person name="Hugenholtz P."/>
        </authorList>
    </citation>
    <scope>NUCLEOTIDE SEQUENCE [LARGE SCALE GENOMIC DNA]</scope>
</reference>
<comment type="pathway">
    <text evidence="8">Amino-acid biosynthesis; L-lysine biosynthesis via AAA pathway; L-lysine from L-alpha-aminoadipate (Thermus route): step 2/5.</text>
</comment>
<accession>A0A081BVC6</accession>
<evidence type="ECO:0000259" key="9">
    <source>
        <dbReference type="Pfam" id="PF00696"/>
    </source>
</evidence>
<sequence>MIMIVIKIGGSEGTDYQQICADIAAHIKAGQQIIVVHGASHETNQLSLALNHPPEFLTSVSGHESRRTDRKTLEIFIMAVAGKINTLIVETLQQQGINAFGLTGCDGRLLMGERKKAIQAMIDGKRRIIRDDYTGKVENVNTKLLQILCDAGYTPVIAPIALSNEYEAINVDGDRAAAKIAGALQAQELIIFTNVPGLLKDVSQPDSLIMHIPKTNIERYMDIARGRMKKKILGASEAILEGVACVRLTSGKVQTPLSNALAGNCTVIQ</sequence>
<dbReference type="GO" id="GO:0003991">
    <property type="term" value="F:acetylglutamate kinase activity"/>
    <property type="evidence" value="ECO:0007669"/>
    <property type="project" value="TreeGrafter"/>
</dbReference>
<keyword evidence="2 8" id="KW-0028">Amino-acid biosynthesis</keyword>
<dbReference type="UniPathway" id="UPA00033">
    <property type="reaction ID" value="UER00036"/>
</dbReference>
<dbReference type="PANTHER" id="PTHR23342:SF20">
    <property type="entry name" value="[LYSW]-AMINOADIPATE KINASE"/>
    <property type="match status" value="1"/>
</dbReference>
<dbReference type="NCBIfam" id="TIGR00761">
    <property type="entry name" value="argB"/>
    <property type="match status" value="1"/>
</dbReference>
<comment type="similarity">
    <text evidence="8">Belongs to the acetylglutamate kinase family. LysZ subfamily.</text>
</comment>
<proteinExistence type="inferred from homology"/>
<dbReference type="SUPFAM" id="SSF53633">
    <property type="entry name" value="Carbamate kinase-like"/>
    <property type="match status" value="1"/>
</dbReference>
<dbReference type="EMBL" id="DF820464">
    <property type="protein sequence ID" value="GAK56281.1"/>
    <property type="molecule type" value="Genomic_DNA"/>
</dbReference>
<dbReference type="GO" id="GO:0043744">
    <property type="term" value="F:N2-acetyl-L-aminoadipate kinase activity"/>
    <property type="evidence" value="ECO:0007669"/>
    <property type="project" value="RHEA"/>
</dbReference>
<dbReference type="InterPro" id="IPR036393">
    <property type="entry name" value="AceGlu_kinase-like_sf"/>
</dbReference>
<evidence type="ECO:0000256" key="2">
    <source>
        <dbReference type="ARBA" id="ARBA00022605"/>
    </source>
</evidence>
<dbReference type="eggNOG" id="COG0548">
    <property type="taxonomic scope" value="Bacteria"/>
</dbReference>
<evidence type="ECO:0000256" key="6">
    <source>
        <dbReference type="ARBA" id="ARBA00022840"/>
    </source>
</evidence>
<dbReference type="InterPro" id="IPR001048">
    <property type="entry name" value="Asp/Glu/Uridylate_kinase"/>
</dbReference>
<dbReference type="EC" id="2.7.2.17" evidence="8"/>
<dbReference type="HOGENOM" id="CLU_053680_2_1_0"/>
<comment type="caution">
    <text evidence="8">Lacks conserved residue(s) required for the propagation of feature annotation.</text>
</comment>
<organism evidence="10">
    <name type="scientific">Vecturithrix granuli</name>
    <dbReference type="NCBI Taxonomy" id="1499967"/>
    <lineage>
        <taxon>Bacteria</taxon>
        <taxon>Candidatus Moduliflexota</taxon>
        <taxon>Candidatus Vecturitrichia</taxon>
        <taxon>Candidatus Vecturitrichales</taxon>
        <taxon>Candidatus Vecturitrichaceae</taxon>
        <taxon>Candidatus Vecturithrix</taxon>
    </lineage>
</organism>
<comment type="catalytic activity">
    <reaction evidence="8">
        <text>[amino-group carrier protein]-C-terminal-N-(1,4-dicarboxybutan-1-yl)-L-glutamine + ATP = [amino-group carrier protein]-C-terminal-N-(1-carboxy-5-phosphooxy-5-oxopentan-1-yl)-L-glutamine + ADP</text>
        <dbReference type="Rhea" id="RHEA:41944"/>
        <dbReference type="Rhea" id="RHEA-COMP:9694"/>
        <dbReference type="Rhea" id="RHEA-COMP:9712"/>
        <dbReference type="ChEBI" id="CHEBI:30616"/>
        <dbReference type="ChEBI" id="CHEBI:78499"/>
        <dbReference type="ChEBI" id="CHEBI:78503"/>
        <dbReference type="ChEBI" id="CHEBI:456216"/>
        <dbReference type="EC" id="2.7.2.17"/>
    </reaction>
</comment>
<evidence type="ECO:0000256" key="7">
    <source>
        <dbReference type="ARBA" id="ARBA00023154"/>
    </source>
</evidence>
<dbReference type="PIRSF" id="PIRSF000728">
    <property type="entry name" value="NAGK"/>
    <property type="match status" value="1"/>
</dbReference>
<evidence type="ECO:0000256" key="5">
    <source>
        <dbReference type="ARBA" id="ARBA00022777"/>
    </source>
</evidence>
<keyword evidence="3 8" id="KW-0808">Transferase</keyword>
<keyword evidence="7 8" id="KW-0457">Lysine biosynthesis</keyword>
<feature type="site" description="Transition state stabilizer" evidence="8">
    <location>
        <position position="231"/>
    </location>
</feature>